<organism evidence="2 3">
    <name type="scientific">Actinacidiphila bryophytorum</name>
    <dbReference type="NCBI Taxonomy" id="1436133"/>
    <lineage>
        <taxon>Bacteria</taxon>
        <taxon>Bacillati</taxon>
        <taxon>Actinomycetota</taxon>
        <taxon>Actinomycetes</taxon>
        <taxon>Kitasatosporales</taxon>
        <taxon>Streptomycetaceae</taxon>
        <taxon>Actinacidiphila</taxon>
    </lineage>
</organism>
<evidence type="ECO:0000313" key="2">
    <source>
        <dbReference type="EMBL" id="CAG7628600.1"/>
    </source>
</evidence>
<proteinExistence type="predicted"/>
<reference evidence="2" key="1">
    <citation type="submission" date="2021-06" db="EMBL/GenBank/DDBJ databases">
        <authorList>
            <person name="Arsene-Ploetze F."/>
        </authorList>
    </citation>
    <scope>NUCLEOTIDE SEQUENCE</scope>
    <source>
        <strain evidence="2">SBRY1</strain>
    </source>
</reference>
<evidence type="ECO:0000313" key="3">
    <source>
        <dbReference type="Proteomes" id="UP001153328"/>
    </source>
</evidence>
<protein>
    <submittedName>
        <fullName evidence="2">Uncharacterized protein</fullName>
    </submittedName>
</protein>
<dbReference type="EMBL" id="CAJVAX010000012">
    <property type="protein sequence ID" value="CAG7628600.1"/>
    <property type="molecule type" value="Genomic_DNA"/>
</dbReference>
<feature type="region of interest" description="Disordered" evidence="1">
    <location>
        <begin position="66"/>
        <end position="116"/>
    </location>
</feature>
<evidence type="ECO:0000256" key="1">
    <source>
        <dbReference type="SAM" id="MobiDB-lite"/>
    </source>
</evidence>
<sequence>MRSVRVRSFDGTTLVPAEQITALDVVGATLVAQAPSLGGPFVLAEGSPHELAAAAHSLMPGVDALGPGTHTVRATRTSTGIGWEATTTDDESGTETGGAGWAASSAAPVDKKSWHA</sequence>
<keyword evidence="3" id="KW-1185">Reference proteome</keyword>
<dbReference type="Proteomes" id="UP001153328">
    <property type="component" value="Unassembled WGS sequence"/>
</dbReference>
<gene>
    <name evidence="2" type="ORF">SBRY_20487</name>
</gene>
<name>A0A9W4E4R9_9ACTN</name>
<dbReference type="RefSeq" id="WP_205042576.1">
    <property type="nucleotide sequence ID" value="NZ_CAJVAX010000012.1"/>
</dbReference>
<dbReference type="AlphaFoldDB" id="A0A9W4E4R9"/>
<accession>A0A9W4E4R9</accession>
<comment type="caution">
    <text evidence="2">The sequence shown here is derived from an EMBL/GenBank/DDBJ whole genome shotgun (WGS) entry which is preliminary data.</text>
</comment>